<feature type="transmembrane region" description="Helical" evidence="1">
    <location>
        <begin position="110"/>
        <end position="129"/>
    </location>
</feature>
<evidence type="ECO:0000313" key="3">
    <source>
        <dbReference type="Proteomes" id="UP001208689"/>
    </source>
</evidence>
<evidence type="ECO:0000256" key="1">
    <source>
        <dbReference type="SAM" id="Phobius"/>
    </source>
</evidence>
<proteinExistence type="predicted"/>
<evidence type="ECO:0008006" key="4">
    <source>
        <dbReference type="Google" id="ProtNLM"/>
    </source>
</evidence>
<keyword evidence="3" id="KW-1185">Reference proteome</keyword>
<organism evidence="2 3">
    <name type="scientific">Candidatus Lokiarchaeum ossiferum</name>
    <dbReference type="NCBI Taxonomy" id="2951803"/>
    <lineage>
        <taxon>Archaea</taxon>
        <taxon>Promethearchaeati</taxon>
        <taxon>Promethearchaeota</taxon>
        <taxon>Promethearchaeia</taxon>
        <taxon>Promethearchaeales</taxon>
        <taxon>Promethearchaeaceae</taxon>
        <taxon>Candidatus Lokiarchaeum</taxon>
    </lineage>
</organism>
<keyword evidence="1" id="KW-0812">Transmembrane</keyword>
<protein>
    <recommendedName>
        <fullName evidence="4">DUF3899 domain-containing protein</fullName>
    </recommendedName>
</protein>
<sequence>MHSDQKEKKTYSFQQLLRLLILGLILIIFSLIFIFIWIFFFFDERGQFNYTPSFLWIIPGIIIDISGIISVILIMKRFLNPSPEERALLPANSTTTSKENLKKMIQYLKIGMYSVMGIIGLFVIVLFVLRFN</sequence>
<accession>A0ABY6HTY3</accession>
<keyword evidence="1" id="KW-1133">Transmembrane helix</keyword>
<evidence type="ECO:0000313" key="2">
    <source>
        <dbReference type="EMBL" id="UYP45914.1"/>
    </source>
</evidence>
<name>A0ABY6HTY3_9ARCH</name>
<keyword evidence="1" id="KW-0472">Membrane</keyword>
<gene>
    <name evidence="2" type="ORF">NEF87_002199</name>
</gene>
<feature type="transmembrane region" description="Helical" evidence="1">
    <location>
        <begin position="54"/>
        <end position="75"/>
    </location>
</feature>
<dbReference type="EMBL" id="CP104013">
    <property type="protein sequence ID" value="UYP45914.1"/>
    <property type="molecule type" value="Genomic_DNA"/>
</dbReference>
<reference evidence="2" key="1">
    <citation type="submission" date="2022-09" db="EMBL/GenBank/DDBJ databases">
        <title>Actin cytoskeleton and complex cell architecture in an #Asgard archaeon.</title>
        <authorList>
            <person name="Ponce Toledo R.I."/>
            <person name="Schleper C."/>
            <person name="Rodrigues Oliveira T."/>
            <person name="Wollweber F."/>
            <person name="Xu J."/>
            <person name="Rittmann S."/>
            <person name="Klingl A."/>
            <person name="Pilhofer M."/>
        </authorList>
    </citation>
    <scope>NUCLEOTIDE SEQUENCE</scope>
    <source>
        <strain evidence="2">B-35</strain>
    </source>
</reference>
<feature type="transmembrane region" description="Helical" evidence="1">
    <location>
        <begin position="20"/>
        <end position="42"/>
    </location>
</feature>
<dbReference type="Proteomes" id="UP001208689">
    <property type="component" value="Chromosome"/>
</dbReference>